<proteinExistence type="predicted"/>
<feature type="domain" description="Cadherin" evidence="6">
    <location>
        <begin position="795"/>
        <end position="900"/>
    </location>
</feature>
<feature type="domain" description="Cadherin" evidence="6">
    <location>
        <begin position="583"/>
        <end position="690"/>
    </location>
</feature>
<feature type="domain" description="Cadherin" evidence="6">
    <location>
        <begin position="482"/>
        <end position="582"/>
    </location>
</feature>
<reference evidence="7" key="2">
    <citation type="submission" date="2020-11" db="EMBL/GenBank/DDBJ databases">
        <authorList>
            <person name="McCartney M.A."/>
            <person name="Auch B."/>
            <person name="Kono T."/>
            <person name="Mallez S."/>
            <person name="Becker A."/>
            <person name="Gohl D.M."/>
            <person name="Silverstein K.A.T."/>
            <person name="Koren S."/>
            <person name="Bechman K.B."/>
            <person name="Herman A."/>
            <person name="Abrahante J.E."/>
            <person name="Garbe J."/>
        </authorList>
    </citation>
    <scope>NUCLEOTIDE SEQUENCE</scope>
    <source>
        <strain evidence="7">Duluth1</strain>
        <tissue evidence="7">Whole animal</tissue>
    </source>
</reference>
<comment type="caution">
    <text evidence="7">The sequence shown here is derived from an EMBL/GenBank/DDBJ whole genome shotgun (WGS) entry which is preliminary data.</text>
</comment>
<feature type="domain" description="Cadherin" evidence="6">
    <location>
        <begin position="904"/>
        <end position="1009"/>
    </location>
</feature>
<dbReference type="PANTHER" id="PTHR24026">
    <property type="entry name" value="FAT ATYPICAL CADHERIN-RELATED"/>
    <property type="match status" value="1"/>
</dbReference>
<dbReference type="GO" id="GO:0005509">
    <property type="term" value="F:calcium ion binding"/>
    <property type="evidence" value="ECO:0007669"/>
    <property type="project" value="UniProtKB-UniRule"/>
</dbReference>
<evidence type="ECO:0000313" key="7">
    <source>
        <dbReference type="EMBL" id="KAH3862832.1"/>
    </source>
</evidence>
<dbReference type="GO" id="GO:0007156">
    <property type="term" value="P:homophilic cell adhesion via plasma membrane adhesion molecules"/>
    <property type="evidence" value="ECO:0007669"/>
    <property type="project" value="InterPro"/>
</dbReference>
<dbReference type="Pfam" id="PF00028">
    <property type="entry name" value="Cadherin"/>
    <property type="match status" value="5"/>
</dbReference>
<gene>
    <name evidence="7" type="ORF">DPMN_025807</name>
</gene>
<dbReference type="SUPFAM" id="SSF49313">
    <property type="entry name" value="Cadherin-like"/>
    <property type="match status" value="12"/>
</dbReference>
<dbReference type="Proteomes" id="UP000828390">
    <property type="component" value="Unassembled WGS sequence"/>
</dbReference>
<sequence>MRVQIYDLGNPSLSSVGLLQLNILRNQNGPRFETGSRFYSKSILETQELGLEIQMVTAIDLDDTSPNRDLTYSLDAARNTPDVQSYFAVSTLASPTGDKGRLSLQRSMMGFPNNATQFNVQVYINAKDNGVPSNVVPDPAIVTVTVTRNTAPFFANLISGKYATSVNMDLVGGALIYPTTATDNDNIAPFNTLSYSIVGDDDAMRLFAVNSNGQVTLRPGANLTTETKIRFNIMLQVQDGGTPRLSDIVVLELFVNKNFRNPQFANNNQNIDRTIEESMATGTTIVVLNATDADLLPPNNEFEFSINDRTPGSGDASYFYLDRITGALSLTKSVRNAIIVNPTDVLELTAFVRDKGEPQRSSSIQVTILVNRVNGTLAFGQQDYSRTIPESTPVGTTIVNTRAFPGASGYSLQPGADGNLFFRIEANGDVVLTKNLTTDPIRERPAFIIVAIATRTELQITQTASATVTINILRNQNPPVFTQDVYAAKISEKDIQPVNATTVLATDLDGDSVVYSIISGDHVGKFFLVSNTGVLYVVGNLEGDLINTYVLQIRASDQRDPPKFDTAEIRITVERDSRPPFFISIPATFSIAENRTFADGIIYNVTANDNDKKGKMEFGLVGEGAAPSFFMFDVVNETAYVRVRQGADILNDQQAEYSLVFRVWDSEYPDNYDEDILKLVPNRNPGKPTILNLAGLSTTIWDTHGLGEVIIRVNATDTDPRDVLSWSILDAASLEYYFINQQTGDITLRKLLTLGTQTSNSVQVQVCDNRAAFRKCDQATVTITIRRNLQSPRFQSLPYFANPTRNALSGSFVVQTSANDGDLRGVIMYGKTGNFESANSFFRIAANNGTVTLIKDLSQDGLYAQRYNFEIIAYDSFYPNDVATATVTINVDRNPSTPRFIDPDGNAYRRVIDETRRLGSIILNINATDDDVDTVTYRKGNNWDANDDRTFYLNTLTGEISLLRVLDDANVNNRYEFQVVAEDSIPSPLKKSAIATVTIDITFDNPPTFNAADYTTTILETIGVGTEVAPQNTEIRATDVDSFSGFMVYSIVGNLDAPDFFNVTNENGRAKVVLRKSVRTYPTTQYVLRIQAYDSNFPDKKVFVNFVVNVIRNIFAPTVQSATVTIFDYHDAAKVVHQVNNGNNFDNDGDLLQYEISGAGVPEIFYMDNYDGGIWLSDGNRLRNNMTRTFTTVVTARDMRIPEKTGQGIITINVNYDDFLPTITNGVGNLILATINENMNIGLSVARVAARDQDQVDDQQGSIMYQLNGITSGGSGYFTLLDDGTIISAKSFNMSQRNVFQYNISVAAYDSRYPERQVLATVVVNVDRNQFGPVFSNAGNYLLNIDETTGVYTSIGQVTATDRDVLDRITYSSSGQDVTYFDVDPISGIVYLKGNLLTDPQQRRQYSITVTASDNFVPLAKTAQSTVIISVTRDSPHSVCATDSFEPHYPRNNGCQHKLDNH</sequence>
<dbReference type="CDD" id="cd11304">
    <property type="entry name" value="Cadherin_repeat"/>
    <property type="match status" value="8"/>
</dbReference>
<organism evidence="7 8">
    <name type="scientific">Dreissena polymorpha</name>
    <name type="common">Zebra mussel</name>
    <name type="synonym">Mytilus polymorpha</name>
    <dbReference type="NCBI Taxonomy" id="45954"/>
    <lineage>
        <taxon>Eukaryota</taxon>
        <taxon>Metazoa</taxon>
        <taxon>Spiralia</taxon>
        <taxon>Lophotrochozoa</taxon>
        <taxon>Mollusca</taxon>
        <taxon>Bivalvia</taxon>
        <taxon>Autobranchia</taxon>
        <taxon>Heteroconchia</taxon>
        <taxon>Euheterodonta</taxon>
        <taxon>Imparidentia</taxon>
        <taxon>Neoheterodontei</taxon>
        <taxon>Myida</taxon>
        <taxon>Dreissenoidea</taxon>
        <taxon>Dreissenidae</taxon>
        <taxon>Dreissena</taxon>
    </lineage>
</organism>
<dbReference type="PANTHER" id="PTHR24026:SF136">
    <property type="entry name" value="PROTOCADHERIN-23"/>
    <property type="match status" value="1"/>
</dbReference>
<feature type="domain" description="Cadherin" evidence="6">
    <location>
        <begin position="380"/>
        <end position="481"/>
    </location>
</feature>
<keyword evidence="5" id="KW-0106">Calcium</keyword>
<keyword evidence="2" id="KW-0130">Cell adhesion</keyword>
<evidence type="ECO:0000313" key="8">
    <source>
        <dbReference type="Proteomes" id="UP000828390"/>
    </source>
</evidence>
<evidence type="ECO:0000256" key="5">
    <source>
        <dbReference type="PROSITE-ProRule" id="PRU00043"/>
    </source>
</evidence>
<feature type="domain" description="Cadherin" evidence="6">
    <location>
        <begin position="1233"/>
        <end position="1335"/>
    </location>
</feature>
<evidence type="ECO:0000256" key="3">
    <source>
        <dbReference type="ARBA" id="ARBA00022989"/>
    </source>
</evidence>
<evidence type="ECO:0000259" key="6">
    <source>
        <dbReference type="PROSITE" id="PS50268"/>
    </source>
</evidence>
<feature type="domain" description="Cadherin" evidence="6">
    <location>
        <begin position="267"/>
        <end position="391"/>
    </location>
</feature>
<keyword evidence="1" id="KW-0812">Transmembrane</keyword>
<protein>
    <recommendedName>
        <fullName evidence="6">Cadherin domain-containing protein</fullName>
    </recommendedName>
</protein>
<dbReference type="InterPro" id="IPR002126">
    <property type="entry name" value="Cadherin-like_dom"/>
</dbReference>
<keyword evidence="8" id="KW-1185">Reference proteome</keyword>
<keyword evidence="3" id="KW-0472">Membrane</keyword>
<dbReference type="Gene3D" id="2.60.40.60">
    <property type="entry name" value="Cadherins"/>
    <property type="match status" value="11"/>
</dbReference>
<feature type="domain" description="Cadherin" evidence="6">
    <location>
        <begin position="1010"/>
        <end position="1136"/>
    </location>
</feature>
<keyword evidence="4" id="KW-0325">Glycoprotein</keyword>
<dbReference type="GO" id="GO:0005886">
    <property type="term" value="C:plasma membrane"/>
    <property type="evidence" value="ECO:0007669"/>
    <property type="project" value="UniProtKB-SubCell"/>
</dbReference>
<feature type="domain" description="Cadherin" evidence="6">
    <location>
        <begin position="1337"/>
        <end position="1449"/>
    </location>
</feature>
<keyword evidence="3" id="KW-1133">Transmembrane helix</keyword>
<reference evidence="7" key="1">
    <citation type="journal article" date="2019" name="bioRxiv">
        <title>The Genome of the Zebra Mussel, Dreissena polymorpha: A Resource for Invasive Species Research.</title>
        <authorList>
            <person name="McCartney M.A."/>
            <person name="Auch B."/>
            <person name="Kono T."/>
            <person name="Mallez S."/>
            <person name="Zhang Y."/>
            <person name="Obille A."/>
            <person name="Becker A."/>
            <person name="Abrahante J.E."/>
            <person name="Garbe J."/>
            <person name="Badalamenti J.P."/>
            <person name="Herman A."/>
            <person name="Mangelson H."/>
            <person name="Liachko I."/>
            <person name="Sullivan S."/>
            <person name="Sone E.D."/>
            <person name="Koren S."/>
            <person name="Silverstein K.A.T."/>
            <person name="Beckman K.B."/>
            <person name="Gohl D.M."/>
        </authorList>
    </citation>
    <scope>NUCLEOTIDE SEQUENCE</scope>
    <source>
        <strain evidence="7">Duluth1</strain>
        <tissue evidence="7">Whole animal</tissue>
    </source>
</reference>
<dbReference type="SMART" id="SM00112">
    <property type="entry name" value="CA"/>
    <property type="match status" value="8"/>
</dbReference>
<dbReference type="PROSITE" id="PS50268">
    <property type="entry name" value="CADHERIN_2"/>
    <property type="match status" value="12"/>
</dbReference>
<feature type="domain" description="Cadherin" evidence="6">
    <location>
        <begin position="707"/>
        <end position="800"/>
    </location>
</feature>
<evidence type="ECO:0000256" key="1">
    <source>
        <dbReference type="ARBA" id="ARBA00022692"/>
    </source>
</evidence>
<feature type="domain" description="Cadherin" evidence="6">
    <location>
        <begin position="158"/>
        <end position="264"/>
    </location>
</feature>
<evidence type="ECO:0000256" key="4">
    <source>
        <dbReference type="ARBA" id="ARBA00023180"/>
    </source>
</evidence>
<dbReference type="InterPro" id="IPR015919">
    <property type="entry name" value="Cadherin-like_sf"/>
</dbReference>
<dbReference type="EMBL" id="JAIWYP010000002">
    <property type="protein sequence ID" value="KAH3862832.1"/>
    <property type="molecule type" value="Genomic_DNA"/>
</dbReference>
<evidence type="ECO:0000256" key="2">
    <source>
        <dbReference type="ARBA" id="ARBA00022889"/>
    </source>
</evidence>
<name>A0A9D4RDN3_DREPO</name>
<feature type="domain" description="Cadherin" evidence="6">
    <location>
        <begin position="35"/>
        <end position="154"/>
    </location>
</feature>
<accession>A0A9D4RDN3</accession>
<dbReference type="PRINTS" id="PR00205">
    <property type="entry name" value="CADHERIN"/>
</dbReference>